<proteinExistence type="predicted"/>
<evidence type="ECO:0000313" key="1">
    <source>
        <dbReference type="EMBL" id="OAD45428.1"/>
    </source>
</evidence>
<accession>A0A176TBZ3</accession>
<dbReference type="CDD" id="cd00093">
    <property type="entry name" value="HTH_XRE"/>
    <property type="match status" value="1"/>
</dbReference>
<dbReference type="InterPro" id="IPR010982">
    <property type="entry name" value="Lambda_DNA-bd_dom_sf"/>
</dbReference>
<dbReference type="GO" id="GO:0003677">
    <property type="term" value="F:DNA binding"/>
    <property type="evidence" value="ECO:0007669"/>
    <property type="project" value="UniProtKB-KW"/>
</dbReference>
<dbReference type="EMBL" id="LVWE01000028">
    <property type="protein sequence ID" value="OAD45428.1"/>
    <property type="molecule type" value="Genomic_DNA"/>
</dbReference>
<reference evidence="1 2" key="1">
    <citation type="submission" date="2016-02" db="EMBL/GenBank/DDBJ databases">
        <title>Draft genome sequence of Polaribacter atrinae KACC17473.</title>
        <authorList>
            <person name="Shin S.-K."/>
            <person name="Yi H."/>
        </authorList>
    </citation>
    <scope>NUCLEOTIDE SEQUENCE [LARGE SCALE GENOMIC DNA]</scope>
    <source>
        <strain evidence="1 2">KACC 17473</strain>
    </source>
</reference>
<name>A0A176TBZ3_9FLAO</name>
<protein>
    <submittedName>
        <fullName evidence="1">DNA-binding protein</fullName>
    </submittedName>
</protein>
<sequence length="80" mass="9278">MDNWDRKNSIAQFVRDRRKKVKLTQVELSDFTGVGLRFVRELEQGKPNLMSGKVNQVLLFFGHTLTPTPISDETRRNMGK</sequence>
<evidence type="ECO:0000313" key="2">
    <source>
        <dbReference type="Proteomes" id="UP000076923"/>
    </source>
</evidence>
<dbReference type="RefSeq" id="WP_068449071.1">
    <property type="nucleotide sequence ID" value="NZ_CP150660.1"/>
</dbReference>
<dbReference type="InterPro" id="IPR001387">
    <property type="entry name" value="Cro/C1-type_HTH"/>
</dbReference>
<dbReference type="OrthoDB" id="1122334at2"/>
<organism evidence="1 2">
    <name type="scientific">Polaribacter atrinae</name>
    <dbReference type="NCBI Taxonomy" id="1333662"/>
    <lineage>
        <taxon>Bacteria</taxon>
        <taxon>Pseudomonadati</taxon>
        <taxon>Bacteroidota</taxon>
        <taxon>Flavobacteriia</taxon>
        <taxon>Flavobacteriales</taxon>
        <taxon>Flavobacteriaceae</taxon>
    </lineage>
</organism>
<dbReference type="AlphaFoldDB" id="A0A176TBZ3"/>
<dbReference type="Gene3D" id="1.10.260.40">
    <property type="entry name" value="lambda repressor-like DNA-binding domains"/>
    <property type="match status" value="1"/>
</dbReference>
<gene>
    <name evidence="1" type="ORF">LPB303_06655</name>
</gene>
<dbReference type="Proteomes" id="UP000076923">
    <property type="component" value="Unassembled WGS sequence"/>
</dbReference>
<dbReference type="STRING" id="1333662.LPB303_06655"/>
<keyword evidence="1" id="KW-0238">DNA-binding</keyword>
<keyword evidence="2" id="KW-1185">Reference proteome</keyword>
<dbReference type="SUPFAM" id="SSF47413">
    <property type="entry name" value="lambda repressor-like DNA-binding domains"/>
    <property type="match status" value="1"/>
</dbReference>
<comment type="caution">
    <text evidence="1">The sequence shown here is derived from an EMBL/GenBank/DDBJ whole genome shotgun (WGS) entry which is preliminary data.</text>
</comment>